<protein>
    <submittedName>
        <fullName evidence="2">Uncharacterized protein</fullName>
    </submittedName>
</protein>
<dbReference type="Proteomes" id="UP000003656">
    <property type="component" value="Unassembled WGS sequence"/>
</dbReference>
<dbReference type="EMBL" id="ABXB03000004">
    <property type="protein sequence ID" value="EFA22247.1"/>
    <property type="molecule type" value="Genomic_DNA"/>
</dbReference>
<evidence type="ECO:0000256" key="1">
    <source>
        <dbReference type="SAM" id="MobiDB-lite"/>
    </source>
</evidence>
<dbReference type="STRING" id="561180.BIFGAL_04005"/>
<accession>D1NVW1</accession>
<evidence type="ECO:0000313" key="3">
    <source>
        <dbReference type="Proteomes" id="UP000003656"/>
    </source>
</evidence>
<proteinExistence type="predicted"/>
<feature type="region of interest" description="Disordered" evidence="1">
    <location>
        <begin position="31"/>
        <end position="68"/>
    </location>
</feature>
<gene>
    <name evidence="2" type="ORF">BIFGAL_04005</name>
</gene>
<sequence>MVRKDAVVVTLAAVRRWIGKEKSHLTENTLIPRQSGREMGAIERGNDARKGRGLGRGGDIGDEEVVRR</sequence>
<evidence type="ECO:0000313" key="2">
    <source>
        <dbReference type="EMBL" id="EFA22247.1"/>
    </source>
</evidence>
<dbReference type="AlphaFoldDB" id="D1NVW1"/>
<organism evidence="2 3">
    <name type="scientific">Bifidobacterium gallicum DSM 20093 = LMG 11596</name>
    <dbReference type="NCBI Taxonomy" id="561180"/>
    <lineage>
        <taxon>Bacteria</taxon>
        <taxon>Bacillati</taxon>
        <taxon>Actinomycetota</taxon>
        <taxon>Actinomycetes</taxon>
        <taxon>Bifidobacteriales</taxon>
        <taxon>Bifidobacteriaceae</taxon>
        <taxon>Bifidobacterium</taxon>
    </lineage>
</organism>
<reference evidence="2 3" key="1">
    <citation type="submission" date="2009-11" db="EMBL/GenBank/DDBJ databases">
        <authorList>
            <person name="Weinstock G."/>
            <person name="Sodergren E."/>
            <person name="Clifton S."/>
            <person name="Fulton L."/>
            <person name="Fulton B."/>
            <person name="Courtney L."/>
            <person name="Fronick C."/>
            <person name="Harrison M."/>
            <person name="Strong C."/>
            <person name="Farmer C."/>
            <person name="Delahaunty K."/>
            <person name="Markovic C."/>
            <person name="Hall O."/>
            <person name="Minx P."/>
            <person name="Tomlinson C."/>
            <person name="Mitreva M."/>
            <person name="Nelson J."/>
            <person name="Hou S."/>
            <person name="Wollam A."/>
            <person name="Pepin K.H."/>
            <person name="Johnson M."/>
            <person name="Bhonagiri V."/>
            <person name="Nash W.E."/>
            <person name="Warren W."/>
            <person name="Chinwalla A."/>
            <person name="Mardis E.R."/>
            <person name="Wilson R.K."/>
        </authorList>
    </citation>
    <scope>NUCLEOTIDE SEQUENCE [LARGE SCALE GENOMIC DNA]</scope>
    <source>
        <strain evidence="2 3">DSM 20093</strain>
    </source>
</reference>
<feature type="compositionally biased region" description="Basic and acidic residues" evidence="1">
    <location>
        <begin position="40"/>
        <end position="50"/>
    </location>
</feature>
<name>D1NVW1_9BIFI</name>
<comment type="caution">
    <text evidence="2">The sequence shown here is derived from an EMBL/GenBank/DDBJ whole genome shotgun (WGS) entry which is preliminary data.</text>
</comment>